<dbReference type="KEGG" id="ifn:GM661_03320"/>
<dbReference type="Gene3D" id="1.10.3210.10">
    <property type="entry name" value="Hypothetical protein af1432"/>
    <property type="match status" value="1"/>
</dbReference>
<dbReference type="InterPro" id="IPR006674">
    <property type="entry name" value="HD_domain"/>
</dbReference>
<dbReference type="Pfam" id="PF01966">
    <property type="entry name" value="HD"/>
    <property type="match status" value="1"/>
</dbReference>
<reference evidence="2" key="1">
    <citation type="submission" date="2019-12" db="EMBL/GenBank/DDBJ databases">
        <authorList>
            <person name="zhang j."/>
            <person name="sun C.M."/>
        </authorList>
    </citation>
    <scope>NUCLEOTIDE SEQUENCE</scope>
    <source>
        <strain evidence="2">NS-1</strain>
    </source>
</reference>
<feature type="domain" description="HD/PDEase" evidence="1">
    <location>
        <begin position="15"/>
        <end position="123"/>
    </location>
</feature>
<sequence length="183" mass="20239">MKREEGYKLLNENIKQRNLIKHCLAVEAVMETLAEYFGEDKEKWGLAGLLHDIDYEETADDPEKHSLIGAEFLKDMGVPEDIVYAVKVHNGVHGLARKSMMDKTLYASDPLTGLIVASALIHPDKKLAAIDTDFVVKRYGERSFARGADREVIASCSEMGLDLAEFISLALKAMQGISGELGL</sequence>
<protein>
    <submittedName>
        <fullName evidence="2">HDIG domain-containing protein</fullName>
    </submittedName>
</protein>
<dbReference type="SUPFAM" id="SSF109604">
    <property type="entry name" value="HD-domain/PDEase-like"/>
    <property type="match status" value="1"/>
</dbReference>
<dbReference type="InterPro" id="IPR006675">
    <property type="entry name" value="HDIG_dom"/>
</dbReference>
<dbReference type="PANTHER" id="PTHR38659">
    <property type="entry name" value="METAL-DEPENDENT PHOSPHOHYDROLASE"/>
    <property type="match status" value="1"/>
</dbReference>
<dbReference type="Proteomes" id="UP000665020">
    <property type="component" value="Chromosome"/>
</dbReference>
<gene>
    <name evidence="2" type="ORF">GM661_03320</name>
</gene>
<accession>A0A8A7K5U1</accession>
<dbReference type="NCBIfam" id="TIGR00277">
    <property type="entry name" value="HDIG"/>
    <property type="match status" value="1"/>
</dbReference>
<keyword evidence="3" id="KW-1185">Reference proteome</keyword>
<dbReference type="SMART" id="SM00471">
    <property type="entry name" value="HDc"/>
    <property type="match status" value="1"/>
</dbReference>
<proteinExistence type="predicted"/>
<dbReference type="PANTHER" id="PTHR38659:SF1">
    <property type="entry name" value="METAL DEPENDENT PHOSPHOHYDROLASE"/>
    <property type="match status" value="1"/>
</dbReference>
<dbReference type="EMBL" id="CP046640">
    <property type="protein sequence ID" value="QTL97076.1"/>
    <property type="molecule type" value="Genomic_DNA"/>
</dbReference>
<evidence type="ECO:0000313" key="2">
    <source>
        <dbReference type="EMBL" id="QTL97076.1"/>
    </source>
</evidence>
<dbReference type="InterPro" id="IPR003607">
    <property type="entry name" value="HD/PDEase_dom"/>
</dbReference>
<dbReference type="CDD" id="cd00077">
    <property type="entry name" value="HDc"/>
    <property type="match status" value="1"/>
</dbReference>
<dbReference type="AlphaFoldDB" id="A0A8A7K5U1"/>
<evidence type="ECO:0000313" key="3">
    <source>
        <dbReference type="Proteomes" id="UP000665020"/>
    </source>
</evidence>
<evidence type="ECO:0000259" key="1">
    <source>
        <dbReference type="SMART" id="SM00471"/>
    </source>
</evidence>
<organism evidence="2 3">
    <name type="scientific">Iocasia fonsfrigidae</name>
    <dbReference type="NCBI Taxonomy" id="2682810"/>
    <lineage>
        <taxon>Bacteria</taxon>
        <taxon>Bacillati</taxon>
        <taxon>Bacillota</taxon>
        <taxon>Clostridia</taxon>
        <taxon>Halanaerobiales</taxon>
        <taxon>Halanaerobiaceae</taxon>
        <taxon>Iocasia</taxon>
    </lineage>
</organism>
<name>A0A8A7K5U1_9FIRM</name>
<dbReference type="RefSeq" id="WP_230868736.1">
    <property type="nucleotide sequence ID" value="NZ_CP046640.1"/>
</dbReference>